<evidence type="ECO:0000313" key="1">
    <source>
        <dbReference type="EMBL" id="KJJ85760.1"/>
    </source>
</evidence>
<dbReference type="Proteomes" id="UP000033428">
    <property type="component" value="Unassembled WGS sequence"/>
</dbReference>
<comment type="caution">
    <text evidence="1">The sequence shown here is derived from an EMBL/GenBank/DDBJ whole genome shotgun (WGS) entry which is preliminary data.</text>
</comment>
<name>A0A0F0CWF2_9BACT</name>
<reference evidence="1 2" key="1">
    <citation type="submission" date="2015-02" db="EMBL/GenBank/DDBJ databases">
        <title>Single-cell genomics of uncultivated deep-branching MTB reveals a conserved set of magnetosome genes.</title>
        <authorList>
            <person name="Kolinko S."/>
            <person name="Richter M."/>
            <person name="Glockner F.O."/>
            <person name="Brachmann A."/>
            <person name="Schuler D."/>
        </authorList>
    </citation>
    <scope>NUCLEOTIDE SEQUENCE [LARGE SCALE GENOMIC DNA]</scope>
    <source>
        <strain evidence="1">SKK-01</strain>
    </source>
</reference>
<sequence length="225" mass="25805">MFNEIGYSSQNNISLATKNNIVPTSRFNPIAHVKFDTNLNDYAFKTSQENKTQFVQNLQEEAAFIYLTIAIGDWMRYGLGAKGLKELINHNIKKTVNFKNFLWDEIYKDGDAVIIPFIDNKDSTIKKFRFHLTDEKNKKDNNKEELSLLNRLKGVTVELVPSDISGAEAEIVGKPATTTDTKISTEKNITKTALYNFLCLKWLSRNERKIKDPILLYKKMGSKKN</sequence>
<proteinExistence type="predicted"/>
<gene>
    <name evidence="1" type="ORF">OMAG_000373</name>
</gene>
<protein>
    <submittedName>
        <fullName evidence="1">Uncharacterized protein</fullName>
    </submittedName>
</protein>
<dbReference type="AlphaFoldDB" id="A0A0F0CWF2"/>
<dbReference type="EMBL" id="JYNY01000080">
    <property type="protein sequence ID" value="KJJ85760.1"/>
    <property type="molecule type" value="Genomic_DNA"/>
</dbReference>
<keyword evidence="2" id="KW-1185">Reference proteome</keyword>
<feature type="non-terminal residue" evidence="1">
    <location>
        <position position="225"/>
    </location>
</feature>
<evidence type="ECO:0000313" key="2">
    <source>
        <dbReference type="Proteomes" id="UP000033428"/>
    </source>
</evidence>
<organism evidence="1 2">
    <name type="scientific">Candidatus Omnitrophus magneticus</name>
    <dbReference type="NCBI Taxonomy" id="1609969"/>
    <lineage>
        <taxon>Bacteria</taxon>
        <taxon>Pseudomonadati</taxon>
        <taxon>Candidatus Omnitrophota</taxon>
        <taxon>Candidatus Omnitrophus</taxon>
    </lineage>
</organism>
<accession>A0A0F0CWF2</accession>